<dbReference type="Pfam" id="PF10321">
    <property type="entry name" value="7TM_GPCR_Srt"/>
    <property type="match status" value="1"/>
</dbReference>
<feature type="transmembrane region" description="Helical" evidence="1">
    <location>
        <begin position="18"/>
        <end position="37"/>
    </location>
</feature>
<dbReference type="PANTHER" id="PTHR23021">
    <property type="entry name" value="SERPENTINE RECEPTOR, CLASS T"/>
    <property type="match status" value="1"/>
</dbReference>
<sequence length="422" mass="48376">MSLKEGVNKLNLSQKMTFIQVFIISFVNASGSVIHIYDQWAVINTEIDRIFIIIGAYLWILAHGMPALMFMTMNKTIRNECSRMLRNSMKFILSKPCRINTSYVLRLDLKEPSELAVSHKTDILAVADGKNGLVLVDFDGKLVQHFRLPSKLGSVRGVCFHEELDQTKLVLLWLEDDSDWFISIYPCVNRQINSETIEECQACPTEEVMQAGIDMKISLLDGVVYLLGTGVNCSMIWTMDMTNFIWKTLIMERNRSSSNVSATIVPQSLFLFNKVKTQEESQKNKKEFTATYTSFDIRRLSDDQIRIVLCEAEKARLHILSISPSGDRLLETQVVKVKRSQSQKWIVQGPRLAVWDEEKIIIYDGSGKIFGFNDVDYRIQKIIADMGKEEIAALRKSNDWCFVLNKDQKCVHCFYYGSIENI</sequence>
<accession>A0A915D6V9</accession>
<name>A0A915D6V9_9BILA</name>
<evidence type="ECO:0000313" key="2">
    <source>
        <dbReference type="Proteomes" id="UP000887574"/>
    </source>
</evidence>
<dbReference type="Proteomes" id="UP000887574">
    <property type="component" value="Unplaced"/>
</dbReference>
<keyword evidence="2" id="KW-1185">Reference proteome</keyword>
<proteinExistence type="predicted"/>
<organism evidence="2 3">
    <name type="scientific">Ditylenchus dipsaci</name>
    <dbReference type="NCBI Taxonomy" id="166011"/>
    <lineage>
        <taxon>Eukaryota</taxon>
        <taxon>Metazoa</taxon>
        <taxon>Ecdysozoa</taxon>
        <taxon>Nematoda</taxon>
        <taxon>Chromadorea</taxon>
        <taxon>Rhabditida</taxon>
        <taxon>Tylenchina</taxon>
        <taxon>Tylenchomorpha</taxon>
        <taxon>Sphaerularioidea</taxon>
        <taxon>Anguinidae</taxon>
        <taxon>Anguininae</taxon>
        <taxon>Ditylenchus</taxon>
    </lineage>
</organism>
<dbReference type="PANTHER" id="PTHR23021:SF11">
    <property type="entry name" value="SERPENTINE RECEPTOR, CLASS T"/>
    <property type="match status" value="1"/>
</dbReference>
<protein>
    <submittedName>
        <fullName evidence="3">F-box associated domain-containing protein</fullName>
    </submittedName>
</protein>
<keyword evidence="1" id="KW-0812">Transmembrane</keyword>
<evidence type="ECO:0000313" key="3">
    <source>
        <dbReference type="WBParaSite" id="jg1617"/>
    </source>
</evidence>
<dbReference type="WBParaSite" id="jg1617">
    <property type="protein sequence ID" value="jg1617"/>
    <property type="gene ID" value="jg1617"/>
</dbReference>
<dbReference type="SUPFAM" id="SSF101898">
    <property type="entry name" value="NHL repeat"/>
    <property type="match status" value="1"/>
</dbReference>
<keyword evidence="1" id="KW-1133">Transmembrane helix</keyword>
<dbReference type="AlphaFoldDB" id="A0A915D6V9"/>
<reference evidence="3" key="1">
    <citation type="submission" date="2022-11" db="UniProtKB">
        <authorList>
            <consortium name="WormBaseParasite"/>
        </authorList>
    </citation>
    <scope>IDENTIFICATION</scope>
</reference>
<evidence type="ECO:0000256" key="1">
    <source>
        <dbReference type="SAM" id="Phobius"/>
    </source>
</evidence>
<keyword evidence="1" id="KW-0472">Membrane</keyword>
<feature type="transmembrane region" description="Helical" evidence="1">
    <location>
        <begin position="49"/>
        <end position="70"/>
    </location>
</feature>
<dbReference type="InterPro" id="IPR019425">
    <property type="entry name" value="7TM_GPCR_serpentine_rcpt_Srt"/>
</dbReference>